<protein>
    <submittedName>
        <fullName evidence="1">Uncharacterized protein</fullName>
    </submittedName>
</protein>
<keyword evidence="2" id="KW-1185">Reference proteome</keyword>
<gene>
    <name evidence="1" type="ORF">MAIC_43840</name>
</gene>
<dbReference type="AlphaFoldDB" id="A0AAD1HR88"/>
<evidence type="ECO:0000313" key="1">
    <source>
        <dbReference type="EMBL" id="BBX09581.1"/>
    </source>
</evidence>
<dbReference type="RefSeq" id="WP_115321823.1">
    <property type="nucleotide sequence ID" value="NZ_AP022561.1"/>
</dbReference>
<proteinExistence type="predicted"/>
<name>A0AAD1HR88_9MYCO</name>
<evidence type="ECO:0000313" key="2">
    <source>
        <dbReference type="Proteomes" id="UP000467327"/>
    </source>
</evidence>
<sequence>MDIGGFALGGTDEHGNKFTSVLASAVPDRLTTADLPKPVVEQLQFCNFAMHAQLSGHMGVLDNLEQVAADPPDFKVRLNGQPEAGVELTTLGVTNIARQRLAEMRQIALAAEGQITADRARFSHLNGRVVTLAELQSDADRPPRRTPAQREQLVDNLLQQLEVDFGTRGIPVPDGQLPQHIPAHLAQLGIRTVEDYLIYVDQASQQEFHQLQAAVQISIDHTELRETLLKGIDEKDKVGNDILLISTGRPDIHGQIVPADAFVFQIAREMVQGGLPIAPTHLSQIILHHWNSPQFIVLFDRAGGPKLVEPNR</sequence>
<dbReference type="KEGG" id="maic:MAIC_43840"/>
<reference evidence="1 2" key="1">
    <citation type="journal article" date="2019" name="Emerg. Microbes Infect.">
        <title>Comprehensive subspecies identification of 175 nontuberculous mycobacteria species based on 7547 genomic profiles.</title>
        <authorList>
            <person name="Matsumoto Y."/>
            <person name="Kinjo T."/>
            <person name="Motooka D."/>
            <person name="Nabeya D."/>
            <person name="Jung N."/>
            <person name="Uechi K."/>
            <person name="Horii T."/>
            <person name="Iida T."/>
            <person name="Fujita J."/>
            <person name="Nakamura S."/>
        </authorList>
    </citation>
    <scope>NUCLEOTIDE SEQUENCE [LARGE SCALE GENOMIC DNA]</scope>
    <source>
        <strain evidence="1 2">JCM 6376</strain>
    </source>
</reference>
<dbReference type="Proteomes" id="UP000467327">
    <property type="component" value="Chromosome"/>
</dbReference>
<accession>A0AAD1HR88</accession>
<dbReference type="EMBL" id="AP022561">
    <property type="protein sequence ID" value="BBX09581.1"/>
    <property type="molecule type" value="Genomic_DNA"/>
</dbReference>
<organism evidence="1 2">
    <name type="scientific">Mycolicibacterium aichiense</name>
    <dbReference type="NCBI Taxonomy" id="1799"/>
    <lineage>
        <taxon>Bacteria</taxon>
        <taxon>Bacillati</taxon>
        <taxon>Actinomycetota</taxon>
        <taxon>Actinomycetes</taxon>
        <taxon>Mycobacteriales</taxon>
        <taxon>Mycobacteriaceae</taxon>
        <taxon>Mycolicibacterium</taxon>
    </lineage>
</organism>